<reference evidence="1 2" key="1">
    <citation type="submission" date="2018-07" db="EMBL/GenBank/DDBJ databases">
        <title>Motiliproteus coralliicola sp. nov., a bacterium isolated from Coral.</title>
        <authorList>
            <person name="Wang G."/>
        </authorList>
    </citation>
    <scope>NUCLEOTIDE SEQUENCE [LARGE SCALE GENOMIC DNA]</scope>
    <source>
        <strain evidence="1 2">C34</strain>
    </source>
</reference>
<dbReference type="AlphaFoldDB" id="A0A369WTC8"/>
<sequence length="118" mass="13715">MILRWSLFTNAKSEKNAQVLLNIVRRELSVEPKAVQYEGDRYSGHRIEFELHYPQAGRAEQCFQLLKDAEKLANSWTLTGVKVPMSGWSNRSRVGGITQMEWQELDPQGLHAKSWRER</sequence>
<name>A0A369WTC8_9GAMM</name>
<dbReference type="Proteomes" id="UP000253769">
    <property type="component" value="Unassembled WGS sequence"/>
</dbReference>
<comment type="caution">
    <text evidence="1">The sequence shown here is derived from an EMBL/GenBank/DDBJ whole genome shotgun (WGS) entry which is preliminary data.</text>
</comment>
<dbReference type="EMBL" id="QQOH01000001">
    <property type="protein sequence ID" value="RDE24927.1"/>
    <property type="molecule type" value="Genomic_DNA"/>
</dbReference>
<accession>A0A369WTC8</accession>
<protein>
    <submittedName>
        <fullName evidence="1">Uncharacterized protein</fullName>
    </submittedName>
</protein>
<evidence type="ECO:0000313" key="1">
    <source>
        <dbReference type="EMBL" id="RDE24927.1"/>
    </source>
</evidence>
<dbReference type="RefSeq" id="WP_114694519.1">
    <property type="nucleotide sequence ID" value="NZ_QQOH01000001.1"/>
</dbReference>
<keyword evidence="2" id="KW-1185">Reference proteome</keyword>
<gene>
    <name evidence="1" type="ORF">DV711_04925</name>
</gene>
<evidence type="ECO:0000313" key="2">
    <source>
        <dbReference type="Proteomes" id="UP000253769"/>
    </source>
</evidence>
<organism evidence="1 2">
    <name type="scientific">Motiliproteus coralliicola</name>
    <dbReference type="NCBI Taxonomy" id="2283196"/>
    <lineage>
        <taxon>Bacteria</taxon>
        <taxon>Pseudomonadati</taxon>
        <taxon>Pseudomonadota</taxon>
        <taxon>Gammaproteobacteria</taxon>
        <taxon>Oceanospirillales</taxon>
        <taxon>Oceanospirillaceae</taxon>
        <taxon>Motiliproteus</taxon>
    </lineage>
</organism>
<proteinExistence type="predicted"/>